<feature type="compositionally biased region" description="Basic and acidic residues" evidence="3">
    <location>
        <begin position="32"/>
        <end position="47"/>
    </location>
</feature>
<dbReference type="PANTHER" id="PTHR12821:SF0">
    <property type="entry name" value="BYSTIN"/>
    <property type="match status" value="1"/>
</dbReference>
<evidence type="ECO:0000313" key="4">
    <source>
        <dbReference type="EMBL" id="CAL5141599.1"/>
    </source>
</evidence>
<evidence type="ECO:0000256" key="1">
    <source>
        <dbReference type="ARBA" id="ARBA00007114"/>
    </source>
</evidence>
<feature type="region of interest" description="Disordered" evidence="3">
    <location>
        <begin position="32"/>
        <end position="65"/>
    </location>
</feature>
<gene>
    <name evidence="4" type="ORF">CDAUBV1_LOCUS16879</name>
</gene>
<dbReference type="GO" id="GO:0030515">
    <property type="term" value="F:snoRNA binding"/>
    <property type="evidence" value="ECO:0007669"/>
    <property type="project" value="TreeGrafter"/>
</dbReference>
<evidence type="ECO:0000313" key="5">
    <source>
        <dbReference type="Proteomes" id="UP001497525"/>
    </source>
</evidence>
<dbReference type="EMBL" id="CAXLJL010000911">
    <property type="protein sequence ID" value="CAL5141599.1"/>
    <property type="molecule type" value="Genomic_DNA"/>
</dbReference>
<evidence type="ECO:0000256" key="3">
    <source>
        <dbReference type="SAM" id="MobiDB-lite"/>
    </source>
</evidence>
<sequence length="389" mass="45068">MPKRKMKRSSEGEANILGGRDVHKLQKLMREIATESDIKSEPKVRQQEDDEEDADVPSDVEDITIPANDVETTEEDQEEWKKFFRYSDDEEYVAELQKNLQEAKIKIAEEASQYTGSLPGDLDEFRGVDDFAELPEELRNHIGLLLDVLKHYRSGPLPKTVKMLPHLPGWEGLLELLKPLEWTPHAYPRIVKVFASKGHEPALHFYENYLLPKVKEDIEENRRLSVQLFEALIASMFRPEEFVSGVFLPWVQSDMSKTEGVILSHLMKKASLRVRFGAVALALILDEEFSVPRSMVIEALLSKHYYMPEAALERVIHYFLSFDKDCSAYFTTENRMPVTWFRSLLIFLESYRGCLKPEDRNNIIKLCRRHEHPQITPDIRKLLALVPSN</sequence>
<evidence type="ECO:0008006" key="6">
    <source>
        <dbReference type="Google" id="ProtNLM"/>
    </source>
</evidence>
<feature type="region of interest" description="Disordered" evidence="3">
    <location>
        <begin position="1"/>
        <end position="20"/>
    </location>
</feature>
<dbReference type="PANTHER" id="PTHR12821">
    <property type="entry name" value="BYSTIN"/>
    <property type="match status" value="1"/>
</dbReference>
<dbReference type="GO" id="GO:0005737">
    <property type="term" value="C:cytoplasm"/>
    <property type="evidence" value="ECO:0007669"/>
    <property type="project" value="TreeGrafter"/>
</dbReference>
<dbReference type="GO" id="GO:0005730">
    <property type="term" value="C:nucleolus"/>
    <property type="evidence" value="ECO:0007669"/>
    <property type="project" value="TreeGrafter"/>
</dbReference>
<protein>
    <recommendedName>
        <fullName evidence="6">Bystin</fullName>
    </recommendedName>
</protein>
<dbReference type="AlphaFoldDB" id="A0AAV2TVZ2"/>
<accession>A0AAV2TVZ2</accession>
<organism evidence="4 5">
    <name type="scientific">Calicophoron daubneyi</name>
    <name type="common">Rumen fluke</name>
    <name type="synonym">Paramphistomum daubneyi</name>
    <dbReference type="NCBI Taxonomy" id="300641"/>
    <lineage>
        <taxon>Eukaryota</taxon>
        <taxon>Metazoa</taxon>
        <taxon>Spiralia</taxon>
        <taxon>Lophotrochozoa</taxon>
        <taxon>Platyhelminthes</taxon>
        <taxon>Trematoda</taxon>
        <taxon>Digenea</taxon>
        <taxon>Plagiorchiida</taxon>
        <taxon>Pronocephalata</taxon>
        <taxon>Paramphistomoidea</taxon>
        <taxon>Paramphistomidae</taxon>
        <taxon>Calicophoron</taxon>
    </lineage>
</organism>
<feature type="compositionally biased region" description="Acidic residues" evidence="3">
    <location>
        <begin position="48"/>
        <end position="62"/>
    </location>
</feature>
<feature type="coiled-coil region" evidence="2">
    <location>
        <begin position="86"/>
        <end position="113"/>
    </location>
</feature>
<proteinExistence type="inferred from homology"/>
<dbReference type="InterPro" id="IPR007955">
    <property type="entry name" value="Bystin"/>
</dbReference>
<dbReference type="GO" id="GO:0006364">
    <property type="term" value="P:rRNA processing"/>
    <property type="evidence" value="ECO:0007669"/>
    <property type="project" value="TreeGrafter"/>
</dbReference>
<dbReference type="Pfam" id="PF05291">
    <property type="entry name" value="Bystin"/>
    <property type="match status" value="1"/>
</dbReference>
<name>A0AAV2TVZ2_CALDB</name>
<comment type="similarity">
    <text evidence="1">Belongs to the bystin family.</text>
</comment>
<comment type="caution">
    <text evidence="4">The sequence shown here is derived from an EMBL/GenBank/DDBJ whole genome shotgun (WGS) entry which is preliminary data.</text>
</comment>
<keyword evidence="2" id="KW-0175">Coiled coil</keyword>
<reference evidence="4" key="1">
    <citation type="submission" date="2024-06" db="EMBL/GenBank/DDBJ databases">
        <authorList>
            <person name="Liu X."/>
            <person name="Lenzi L."/>
            <person name="Haldenby T S."/>
            <person name="Uol C."/>
        </authorList>
    </citation>
    <scope>NUCLEOTIDE SEQUENCE</scope>
</reference>
<dbReference type="GO" id="GO:0030688">
    <property type="term" value="C:preribosome, small subunit precursor"/>
    <property type="evidence" value="ECO:0007669"/>
    <property type="project" value="TreeGrafter"/>
</dbReference>
<evidence type="ECO:0000256" key="2">
    <source>
        <dbReference type="SAM" id="Coils"/>
    </source>
</evidence>
<dbReference type="Proteomes" id="UP001497525">
    <property type="component" value="Unassembled WGS sequence"/>
</dbReference>